<comment type="caution">
    <text evidence="8">The sequence shown here is derived from an EMBL/GenBank/DDBJ whole genome shotgun (WGS) entry which is preliminary data.</text>
</comment>
<keyword evidence="9" id="KW-1185">Reference proteome</keyword>
<feature type="transmembrane region" description="Helical" evidence="6">
    <location>
        <begin position="202"/>
        <end position="221"/>
    </location>
</feature>
<accession>A0ABQ6HUB5</accession>
<dbReference type="PANTHER" id="PTHR32322:SF2">
    <property type="entry name" value="EAMA DOMAIN-CONTAINING PROTEIN"/>
    <property type="match status" value="1"/>
</dbReference>
<feature type="domain" description="EamA" evidence="7">
    <location>
        <begin position="142"/>
        <end position="274"/>
    </location>
</feature>
<feature type="domain" description="EamA" evidence="7">
    <location>
        <begin position="2"/>
        <end position="129"/>
    </location>
</feature>
<gene>
    <name evidence="8" type="ORF">GCM10025862_41460</name>
</gene>
<feature type="transmembrane region" description="Helical" evidence="6">
    <location>
        <begin position="58"/>
        <end position="78"/>
    </location>
</feature>
<dbReference type="Proteomes" id="UP001157109">
    <property type="component" value="Unassembled WGS sequence"/>
</dbReference>
<proteinExistence type="inferred from homology"/>
<dbReference type="InterPro" id="IPR037185">
    <property type="entry name" value="EmrE-like"/>
</dbReference>
<evidence type="ECO:0000259" key="7">
    <source>
        <dbReference type="Pfam" id="PF00892"/>
    </source>
</evidence>
<feature type="transmembrane region" description="Helical" evidence="6">
    <location>
        <begin position="140"/>
        <end position="159"/>
    </location>
</feature>
<evidence type="ECO:0000256" key="1">
    <source>
        <dbReference type="ARBA" id="ARBA00004141"/>
    </source>
</evidence>
<evidence type="ECO:0000313" key="9">
    <source>
        <dbReference type="Proteomes" id="UP001157109"/>
    </source>
</evidence>
<name>A0ABQ6HUB5_9MICO</name>
<dbReference type="PANTHER" id="PTHR32322">
    <property type="entry name" value="INNER MEMBRANE TRANSPORTER"/>
    <property type="match status" value="1"/>
</dbReference>
<feature type="transmembrane region" description="Helical" evidence="6">
    <location>
        <begin position="114"/>
        <end position="134"/>
    </location>
</feature>
<protein>
    <submittedName>
        <fullName evidence="8">Transporter</fullName>
    </submittedName>
</protein>
<feature type="transmembrane region" description="Helical" evidence="6">
    <location>
        <begin position="27"/>
        <end position="46"/>
    </location>
</feature>
<dbReference type="InterPro" id="IPR050638">
    <property type="entry name" value="AA-Vitamin_Transporters"/>
</dbReference>
<dbReference type="Pfam" id="PF00892">
    <property type="entry name" value="EamA"/>
    <property type="match status" value="2"/>
</dbReference>
<evidence type="ECO:0000256" key="4">
    <source>
        <dbReference type="ARBA" id="ARBA00022989"/>
    </source>
</evidence>
<comment type="subcellular location">
    <subcellularLocation>
        <location evidence="1">Membrane</location>
        <topology evidence="1">Multi-pass membrane protein</topology>
    </subcellularLocation>
</comment>
<evidence type="ECO:0000313" key="8">
    <source>
        <dbReference type="EMBL" id="GMA22123.1"/>
    </source>
</evidence>
<evidence type="ECO:0000256" key="6">
    <source>
        <dbReference type="SAM" id="Phobius"/>
    </source>
</evidence>
<evidence type="ECO:0000256" key="2">
    <source>
        <dbReference type="ARBA" id="ARBA00007362"/>
    </source>
</evidence>
<dbReference type="InterPro" id="IPR000620">
    <property type="entry name" value="EamA_dom"/>
</dbReference>
<reference evidence="9" key="1">
    <citation type="journal article" date="2019" name="Int. J. Syst. Evol. Microbiol.">
        <title>The Global Catalogue of Microorganisms (GCM) 10K type strain sequencing project: providing services to taxonomists for standard genome sequencing and annotation.</title>
        <authorList>
            <consortium name="The Broad Institute Genomics Platform"/>
            <consortium name="The Broad Institute Genome Sequencing Center for Infectious Disease"/>
            <person name="Wu L."/>
            <person name="Ma J."/>
        </authorList>
    </citation>
    <scope>NUCLEOTIDE SEQUENCE [LARGE SCALE GENOMIC DNA]</scope>
    <source>
        <strain evidence="9">NBRC 105830</strain>
    </source>
</reference>
<feature type="transmembrane region" description="Helical" evidence="6">
    <location>
        <begin position="171"/>
        <end position="190"/>
    </location>
</feature>
<comment type="similarity">
    <text evidence="2">Belongs to the EamA transporter family.</text>
</comment>
<evidence type="ECO:0000256" key="3">
    <source>
        <dbReference type="ARBA" id="ARBA00022692"/>
    </source>
</evidence>
<evidence type="ECO:0000256" key="5">
    <source>
        <dbReference type="ARBA" id="ARBA00023136"/>
    </source>
</evidence>
<keyword evidence="3 6" id="KW-0812">Transmembrane</keyword>
<dbReference type="RefSeq" id="WP_284285229.1">
    <property type="nucleotide sequence ID" value="NZ_BSUJ01000005.1"/>
</dbReference>
<feature type="transmembrane region" description="Helical" evidence="6">
    <location>
        <begin position="84"/>
        <end position="107"/>
    </location>
</feature>
<feature type="transmembrane region" description="Helical" evidence="6">
    <location>
        <begin position="228"/>
        <end position="252"/>
    </location>
</feature>
<dbReference type="EMBL" id="BSUJ01000005">
    <property type="protein sequence ID" value="GMA22123.1"/>
    <property type="molecule type" value="Genomic_DNA"/>
</dbReference>
<feature type="transmembrane region" description="Helical" evidence="6">
    <location>
        <begin position="258"/>
        <end position="278"/>
    </location>
</feature>
<organism evidence="8 9">
    <name type="scientific">Arsenicicoccus piscis</name>
    <dbReference type="NCBI Taxonomy" id="673954"/>
    <lineage>
        <taxon>Bacteria</taxon>
        <taxon>Bacillati</taxon>
        <taxon>Actinomycetota</taxon>
        <taxon>Actinomycetes</taxon>
        <taxon>Micrococcales</taxon>
        <taxon>Intrasporangiaceae</taxon>
        <taxon>Arsenicicoccus</taxon>
    </lineage>
</organism>
<dbReference type="Gene3D" id="1.10.3730.20">
    <property type="match status" value="1"/>
</dbReference>
<dbReference type="SUPFAM" id="SSF103481">
    <property type="entry name" value="Multidrug resistance efflux transporter EmrE"/>
    <property type="match status" value="2"/>
</dbReference>
<keyword evidence="5 6" id="KW-0472">Membrane</keyword>
<sequence length="286" mass="28852">MLWGTTGTTQALAPAAAEPQSVGALRMVLGTATMAAIVLIGGESRAIPRELPALRRSAGWLVLGGLAVAAYQLCFFVAVARTGVAVGTMVALGSAPVLTGLFGWALGERPTRSWIVATAVAIVGIVLIVLGSGRGASVDVGGVLLALGAAAGYALYTVLGRRLLVAGVHGQLMMTLFFAVATVVLLPRLVGADLGWLVSPRGAISMLWLGVAATGVAYLLFQRGLAHLPAGLASTLSLAEPFTATLLGVLLLHEHLGLLSAVGVLVVLVGLVLAGAGARHDDPPPG</sequence>
<keyword evidence="4 6" id="KW-1133">Transmembrane helix</keyword>